<dbReference type="InterPro" id="IPR050464">
    <property type="entry name" value="Zeta_carotene_desat/Oxidored"/>
</dbReference>
<dbReference type="PANTHER" id="PTHR42923:SF3">
    <property type="entry name" value="PROTOPORPHYRINOGEN OXIDASE"/>
    <property type="match status" value="1"/>
</dbReference>
<keyword evidence="7 11" id="KW-0560">Oxidoreductase</keyword>
<dbReference type="NCBIfam" id="TIGR00562">
    <property type="entry name" value="proto_IX_ox"/>
    <property type="match status" value="1"/>
</dbReference>
<reference evidence="13 14" key="1">
    <citation type="journal article" date="2016" name="Mol. Biol. Evol.">
        <title>Comparative Genomics of Early-Diverging Mushroom-Forming Fungi Provides Insights into the Origins of Lignocellulose Decay Capabilities.</title>
        <authorList>
            <person name="Nagy L.G."/>
            <person name="Riley R."/>
            <person name="Tritt A."/>
            <person name="Adam C."/>
            <person name="Daum C."/>
            <person name="Floudas D."/>
            <person name="Sun H."/>
            <person name="Yadav J.S."/>
            <person name="Pangilinan J."/>
            <person name="Larsson K.H."/>
            <person name="Matsuura K."/>
            <person name="Barry K."/>
            <person name="Labutti K."/>
            <person name="Kuo R."/>
            <person name="Ohm R.A."/>
            <person name="Bhattacharya S.S."/>
            <person name="Shirouzu T."/>
            <person name="Yoshinaga Y."/>
            <person name="Martin F.M."/>
            <person name="Grigoriev I.V."/>
            <person name="Hibbett D.S."/>
        </authorList>
    </citation>
    <scope>NUCLEOTIDE SEQUENCE [LARGE SCALE GENOMIC DNA]</scope>
    <source>
        <strain evidence="13 14">CBS 109695</strain>
    </source>
</reference>
<dbReference type="InterPro" id="IPR004572">
    <property type="entry name" value="Protoporphyrinogen_oxidase"/>
</dbReference>
<comment type="catalytic activity">
    <reaction evidence="10 11">
        <text>protoporphyrinogen IX + 3 O2 = protoporphyrin IX + 3 H2O2</text>
        <dbReference type="Rhea" id="RHEA:25576"/>
        <dbReference type="ChEBI" id="CHEBI:15379"/>
        <dbReference type="ChEBI" id="CHEBI:16240"/>
        <dbReference type="ChEBI" id="CHEBI:57306"/>
        <dbReference type="ChEBI" id="CHEBI:57307"/>
        <dbReference type="EC" id="1.3.3.4"/>
    </reaction>
</comment>
<dbReference type="STRING" id="436010.A0A166GVF7"/>
<dbReference type="Pfam" id="PF01593">
    <property type="entry name" value="Amino_oxidase"/>
    <property type="match status" value="1"/>
</dbReference>
<evidence type="ECO:0000313" key="13">
    <source>
        <dbReference type="EMBL" id="KZP18207.1"/>
    </source>
</evidence>
<keyword evidence="6 11" id="KW-0274">FAD</keyword>
<evidence type="ECO:0000256" key="2">
    <source>
        <dbReference type="ARBA" id="ARBA00005073"/>
    </source>
</evidence>
<comment type="subcellular location">
    <subcellularLocation>
        <location evidence="11">Mitochondrion inner membrane</location>
    </subcellularLocation>
</comment>
<dbReference type="SUPFAM" id="SSF51905">
    <property type="entry name" value="FAD/NAD(P)-binding domain"/>
    <property type="match status" value="1"/>
</dbReference>
<evidence type="ECO:0000256" key="9">
    <source>
        <dbReference type="ARBA" id="ARBA00023244"/>
    </source>
</evidence>
<evidence type="ECO:0000256" key="4">
    <source>
        <dbReference type="ARBA" id="ARBA00012867"/>
    </source>
</evidence>
<comment type="similarity">
    <text evidence="3 11">Belongs to the protoporphyrinogen/coproporphyrinogen oxidase family. Protoporphyrinogen oxidase subfamily.</text>
</comment>
<dbReference type="AlphaFoldDB" id="A0A166GVF7"/>
<dbReference type="GO" id="GO:0005743">
    <property type="term" value="C:mitochondrial inner membrane"/>
    <property type="evidence" value="ECO:0007669"/>
    <property type="project" value="UniProtKB-SubCell"/>
</dbReference>
<name>A0A166GVF7_9AGAM</name>
<dbReference type="InterPro" id="IPR036188">
    <property type="entry name" value="FAD/NAD-bd_sf"/>
</dbReference>
<comment type="cofactor">
    <cofactor evidence="11">
        <name>FAD</name>
        <dbReference type="ChEBI" id="CHEBI:57692"/>
    </cofactor>
    <text evidence="11">Binds 1 FAD per subunit.</text>
</comment>
<dbReference type="SUPFAM" id="SSF54373">
    <property type="entry name" value="FAD-linked reductases, C-terminal domain"/>
    <property type="match status" value="1"/>
</dbReference>
<sequence>MPPSHIAILGGGLTGLSSAYHLARKFPRSLITVLETRTRFGGWVRSERVQITDARLGGATASVVLEAGPRTLRPNGKSVLELIHLLGLEDSLVLTPKTAAAARNRFLYVPGSATGLDLIPSTLPALFSSPLSRILLPAVLREPLRRANRPDGLLDESVDAFMARRFGKEFARVFGSAMVHGIYAADSRELSVKAAFPTVWRAEERGGGSVVRGFLRKSESGVAKHDYDMGDMAKTMEDVSVYSFKDGIQTITDALVRDLRKNPNVQLQSGVGVTALRLNPLHKRLEVTTSRDPDPIHPSHVVSTLSLPDLHAIIPPSLALPHLRANAYSTVTVVNLVFPPPPPGAPPLHPAGFGYLVPRPETGYSSRTPGILGTVFDSAALAPQDAAPAGLAKLTKLTVMLGGPHPLTPAHTAPRALLAQLAAHLGHALPAPLAVRVHRHAACIPTLGVGHVERMGELRAALGAAWEGRLEVVGAGVGGVSVGDCVEAGKRVGDAWV</sequence>
<keyword evidence="9 11" id="KW-0627">Porphyrin biosynthesis</keyword>
<evidence type="ECO:0000256" key="6">
    <source>
        <dbReference type="ARBA" id="ARBA00022827"/>
    </source>
</evidence>
<dbReference type="InterPro" id="IPR002937">
    <property type="entry name" value="Amino_oxidase"/>
</dbReference>
<evidence type="ECO:0000256" key="8">
    <source>
        <dbReference type="ARBA" id="ARBA00023133"/>
    </source>
</evidence>
<evidence type="ECO:0000256" key="3">
    <source>
        <dbReference type="ARBA" id="ARBA00010551"/>
    </source>
</evidence>
<evidence type="ECO:0000256" key="11">
    <source>
        <dbReference type="RuleBase" id="RU367069"/>
    </source>
</evidence>
<evidence type="ECO:0000313" key="14">
    <source>
        <dbReference type="Proteomes" id="UP000076532"/>
    </source>
</evidence>
<keyword evidence="5 11" id="KW-0285">Flavoprotein</keyword>
<keyword evidence="8 11" id="KW-0350">Heme biosynthesis</keyword>
<dbReference type="GO" id="GO:0004729">
    <property type="term" value="F:oxygen-dependent protoporphyrinogen oxidase activity"/>
    <property type="evidence" value="ECO:0007669"/>
    <property type="project" value="UniProtKB-UniRule"/>
</dbReference>
<dbReference type="PANTHER" id="PTHR42923">
    <property type="entry name" value="PROTOPORPHYRINOGEN OXIDASE"/>
    <property type="match status" value="1"/>
</dbReference>
<evidence type="ECO:0000256" key="1">
    <source>
        <dbReference type="ARBA" id="ARBA00002600"/>
    </source>
</evidence>
<accession>A0A166GVF7</accession>
<evidence type="ECO:0000256" key="5">
    <source>
        <dbReference type="ARBA" id="ARBA00022630"/>
    </source>
</evidence>
<dbReference type="OrthoDB" id="438553at2759"/>
<evidence type="ECO:0000256" key="10">
    <source>
        <dbReference type="ARBA" id="ARBA00047554"/>
    </source>
</evidence>
<dbReference type="Gene3D" id="3.50.50.60">
    <property type="entry name" value="FAD/NAD(P)-binding domain"/>
    <property type="match status" value="1"/>
</dbReference>
<dbReference type="EMBL" id="KV417575">
    <property type="protein sequence ID" value="KZP18207.1"/>
    <property type="molecule type" value="Genomic_DNA"/>
</dbReference>
<keyword evidence="14" id="KW-1185">Reference proteome</keyword>
<organism evidence="13 14">
    <name type="scientific">Athelia psychrophila</name>
    <dbReference type="NCBI Taxonomy" id="1759441"/>
    <lineage>
        <taxon>Eukaryota</taxon>
        <taxon>Fungi</taxon>
        <taxon>Dikarya</taxon>
        <taxon>Basidiomycota</taxon>
        <taxon>Agaricomycotina</taxon>
        <taxon>Agaricomycetes</taxon>
        <taxon>Agaricomycetidae</taxon>
        <taxon>Atheliales</taxon>
        <taxon>Atheliaceae</taxon>
        <taxon>Athelia</taxon>
    </lineage>
</organism>
<comment type="pathway">
    <text evidence="2 11">Porphyrin-containing compound metabolism; protoporphyrin-IX biosynthesis; protoporphyrin-IX from protoporphyrinogen-IX: step 1/1.</text>
</comment>
<evidence type="ECO:0000256" key="7">
    <source>
        <dbReference type="ARBA" id="ARBA00023002"/>
    </source>
</evidence>
<evidence type="ECO:0000259" key="12">
    <source>
        <dbReference type="Pfam" id="PF01593"/>
    </source>
</evidence>
<dbReference type="EC" id="1.3.3.4" evidence="4 11"/>
<dbReference type="Proteomes" id="UP000076532">
    <property type="component" value="Unassembled WGS sequence"/>
</dbReference>
<feature type="domain" description="Amine oxidase" evidence="12">
    <location>
        <begin position="13"/>
        <end position="492"/>
    </location>
</feature>
<protein>
    <recommendedName>
        <fullName evidence="4 11">Protoporphyrinogen oxidase</fullName>
        <ecNumber evidence="4 11">1.3.3.4</ecNumber>
    </recommendedName>
</protein>
<proteinExistence type="inferred from homology"/>
<dbReference type="UniPathway" id="UPA00251">
    <property type="reaction ID" value="UER00324"/>
</dbReference>
<dbReference type="GO" id="GO:0006782">
    <property type="term" value="P:protoporphyrinogen IX biosynthetic process"/>
    <property type="evidence" value="ECO:0007669"/>
    <property type="project" value="UniProtKB-UniRule"/>
</dbReference>
<comment type="function">
    <text evidence="1 11">Catalyzes the 6-electron oxidation of protoporphyrinogen-IX to form protoporphyrin-IX.</text>
</comment>
<gene>
    <name evidence="13" type="ORF">FIBSPDRAFT_829718</name>
</gene>